<dbReference type="EMBL" id="LZFP01000009">
    <property type="protein sequence ID" value="OBR40101.1"/>
    <property type="molecule type" value="Genomic_DNA"/>
</dbReference>
<gene>
    <name evidence="1" type="ORF">A9200_16595</name>
</gene>
<comment type="caution">
    <text evidence="1">The sequence shown here is derived from an EMBL/GenBank/DDBJ whole genome shotgun (WGS) entry which is preliminary data.</text>
</comment>
<dbReference type="AlphaFoldDB" id="A0A1B7ZBK8"/>
<name>A0A1B7ZBK8_9FLAO</name>
<dbReference type="Proteomes" id="UP000092164">
    <property type="component" value="Unassembled WGS sequence"/>
</dbReference>
<dbReference type="KEGG" id="mart:BTR34_02795"/>
<organism evidence="1 2">
    <name type="scientific">Maribacter hydrothermalis</name>
    <dbReference type="NCBI Taxonomy" id="1836467"/>
    <lineage>
        <taxon>Bacteria</taxon>
        <taxon>Pseudomonadati</taxon>
        <taxon>Bacteroidota</taxon>
        <taxon>Flavobacteriia</taxon>
        <taxon>Flavobacteriales</taxon>
        <taxon>Flavobacteriaceae</taxon>
        <taxon>Maribacter</taxon>
    </lineage>
</organism>
<sequence>MKILVLGVTLLCFFNLIGQTIEEPPQSSNSSVNELYISGHAYPVSAIGEVHKSFTIQYGISRSIQLELQGFYDTYLLTERFRTNFVSKFYLNHKLYLFTGMEVEVATEDEGKAPVPYRLGFVAGAGYDVSENFMLEVRSNVQLNNASIGAFGETKLQMPAVYTIGSKWKF</sequence>
<reference evidence="2" key="1">
    <citation type="submission" date="2016-06" db="EMBL/GenBank/DDBJ databases">
        <authorList>
            <person name="Zhan P."/>
        </authorList>
    </citation>
    <scope>NUCLEOTIDE SEQUENCE [LARGE SCALE GENOMIC DNA]</scope>
    <source>
        <strain evidence="2">T28</strain>
    </source>
</reference>
<evidence type="ECO:0000313" key="2">
    <source>
        <dbReference type="Proteomes" id="UP000092164"/>
    </source>
</evidence>
<proteinExistence type="predicted"/>
<dbReference type="RefSeq" id="WP_068484153.1">
    <property type="nucleotide sequence ID" value="NZ_CP018760.1"/>
</dbReference>
<keyword evidence="2" id="KW-1185">Reference proteome</keyword>
<evidence type="ECO:0000313" key="1">
    <source>
        <dbReference type="EMBL" id="OBR40101.1"/>
    </source>
</evidence>
<evidence type="ECO:0008006" key="3">
    <source>
        <dbReference type="Google" id="ProtNLM"/>
    </source>
</evidence>
<dbReference type="OrthoDB" id="1178092at2"/>
<accession>A0A1B7ZBK8</accession>
<protein>
    <recommendedName>
        <fullName evidence="3">Outer membrane protein beta-barrel domain-containing protein</fullName>
    </recommendedName>
</protein>